<dbReference type="Gene3D" id="2.40.50.140">
    <property type="entry name" value="Nucleic acid-binding proteins"/>
    <property type="match status" value="1"/>
</dbReference>
<dbReference type="GO" id="GO:1990904">
    <property type="term" value="C:ribonucleoprotein complex"/>
    <property type="evidence" value="ECO:0007669"/>
    <property type="project" value="UniProtKB-KW"/>
</dbReference>
<dbReference type="InterPro" id="IPR000289">
    <property type="entry name" value="Ribosomal_eS28"/>
</dbReference>
<dbReference type="SUPFAM" id="SSF50249">
    <property type="entry name" value="Nucleic acid-binding proteins"/>
    <property type="match status" value="1"/>
</dbReference>
<sequence>MVRCKVLDGKDSGKIMRRNVYGPTRIGDIIMLTQTEIEASSGRGSRR</sequence>
<dbReference type="Pfam" id="PF01200">
    <property type="entry name" value="Ribosomal_S28e"/>
    <property type="match status" value="1"/>
</dbReference>
<reference evidence="4" key="1">
    <citation type="submission" date="2018-05" db="EMBL/GenBank/DDBJ databases">
        <authorList>
            <person name="Lanie J.A."/>
            <person name="Ng W.-L."/>
            <person name="Kazmierczak K.M."/>
            <person name="Andrzejewski T.M."/>
            <person name="Davidsen T.M."/>
            <person name="Wayne K.J."/>
            <person name="Tettelin H."/>
            <person name="Glass J.I."/>
            <person name="Rusch D."/>
            <person name="Podicherti R."/>
            <person name="Tsui H.-C.T."/>
            <person name="Winkler M.E."/>
        </authorList>
    </citation>
    <scope>NUCLEOTIDE SEQUENCE</scope>
</reference>
<evidence type="ECO:0000313" key="4">
    <source>
        <dbReference type="EMBL" id="SVC70630.1"/>
    </source>
</evidence>
<comment type="similarity">
    <text evidence="1">Belongs to the eukaryotic ribosomal protein eS28 family.</text>
</comment>
<proteinExistence type="inferred from homology"/>
<keyword evidence="3" id="KW-0687">Ribonucleoprotein</keyword>
<dbReference type="GO" id="GO:0006412">
    <property type="term" value="P:translation"/>
    <property type="evidence" value="ECO:0007669"/>
    <property type="project" value="InterPro"/>
</dbReference>
<evidence type="ECO:0000256" key="2">
    <source>
        <dbReference type="ARBA" id="ARBA00022980"/>
    </source>
</evidence>
<organism evidence="4">
    <name type="scientific">marine metagenome</name>
    <dbReference type="NCBI Taxonomy" id="408172"/>
    <lineage>
        <taxon>unclassified sequences</taxon>
        <taxon>metagenomes</taxon>
        <taxon>ecological metagenomes</taxon>
    </lineage>
</organism>
<dbReference type="InterPro" id="IPR012340">
    <property type="entry name" value="NA-bd_OB-fold"/>
</dbReference>
<keyword evidence="2" id="KW-0689">Ribosomal protein</keyword>
<protein>
    <recommendedName>
        <fullName evidence="5">30S ribosomal protein S28e</fullName>
    </recommendedName>
</protein>
<name>A0A382PCT1_9ZZZZ</name>
<dbReference type="AlphaFoldDB" id="A0A382PCT1"/>
<accession>A0A382PCT1</accession>
<dbReference type="EMBL" id="UINC01106164">
    <property type="protein sequence ID" value="SVC70630.1"/>
    <property type="molecule type" value="Genomic_DNA"/>
</dbReference>
<dbReference type="GO" id="GO:0005840">
    <property type="term" value="C:ribosome"/>
    <property type="evidence" value="ECO:0007669"/>
    <property type="project" value="UniProtKB-KW"/>
</dbReference>
<gene>
    <name evidence="4" type="ORF">METZ01_LOCUS323484</name>
</gene>
<evidence type="ECO:0000256" key="1">
    <source>
        <dbReference type="ARBA" id="ARBA00005943"/>
    </source>
</evidence>
<dbReference type="GO" id="GO:0003735">
    <property type="term" value="F:structural constituent of ribosome"/>
    <property type="evidence" value="ECO:0007669"/>
    <property type="project" value="InterPro"/>
</dbReference>
<evidence type="ECO:0008006" key="5">
    <source>
        <dbReference type="Google" id="ProtNLM"/>
    </source>
</evidence>
<evidence type="ECO:0000256" key="3">
    <source>
        <dbReference type="ARBA" id="ARBA00023274"/>
    </source>
</evidence>